<organism evidence="1 2">
    <name type="scientific">Hymenobacter lucidus</name>
    <dbReference type="NCBI Taxonomy" id="2880930"/>
    <lineage>
        <taxon>Bacteria</taxon>
        <taxon>Pseudomonadati</taxon>
        <taxon>Bacteroidota</taxon>
        <taxon>Cytophagia</taxon>
        <taxon>Cytophagales</taxon>
        <taxon>Hymenobacteraceae</taxon>
        <taxon>Hymenobacter</taxon>
    </lineage>
</organism>
<gene>
    <name evidence="1" type="ORF">LGH74_17750</name>
</gene>
<dbReference type="RefSeq" id="WP_226177679.1">
    <property type="nucleotide sequence ID" value="NZ_JAJADR010000005.1"/>
</dbReference>
<accession>A0ABS8AVY3</accession>
<comment type="caution">
    <text evidence="1">The sequence shown here is derived from an EMBL/GenBank/DDBJ whole genome shotgun (WGS) entry which is preliminary data.</text>
</comment>
<proteinExistence type="predicted"/>
<keyword evidence="2" id="KW-1185">Reference proteome</keyword>
<evidence type="ECO:0000313" key="2">
    <source>
        <dbReference type="Proteomes" id="UP001165296"/>
    </source>
</evidence>
<sequence length="66" mass="7059">MKKQASFSNSKLLFSKEKIAHLSAPELAQIVGGAAQADCNSSRHDFTCQLCTGVTHNDGQALVQPE</sequence>
<name>A0ABS8AVY3_9BACT</name>
<dbReference type="NCBIfam" id="NF038153">
    <property type="entry name" value="lant_leader_L1a"/>
    <property type="match status" value="1"/>
</dbReference>
<reference evidence="1" key="1">
    <citation type="submission" date="2021-10" db="EMBL/GenBank/DDBJ databases">
        <authorList>
            <person name="Dean J.D."/>
            <person name="Kim M.K."/>
            <person name="Newey C.N."/>
            <person name="Stoker T.S."/>
            <person name="Thompson D.W."/>
            <person name="Grose J.H."/>
        </authorList>
    </citation>
    <scope>NUCLEOTIDE SEQUENCE</scope>
    <source>
        <strain evidence="1">BT178</strain>
    </source>
</reference>
<protein>
    <submittedName>
        <fullName evidence="1">Class I lanthipeptide</fullName>
    </submittedName>
</protein>
<dbReference type="EMBL" id="JAJADR010000005">
    <property type="protein sequence ID" value="MCB2409839.1"/>
    <property type="molecule type" value="Genomic_DNA"/>
</dbReference>
<dbReference type="InterPro" id="IPR058238">
    <property type="entry name" value="Lant_leader_dom"/>
</dbReference>
<dbReference type="Proteomes" id="UP001165296">
    <property type="component" value="Unassembled WGS sequence"/>
</dbReference>
<evidence type="ECO:0000313" key="1">
    <source>
        <dbReference type="EMBL" id="MCB2409839.1"/>
    </source>
</evidence>